<evidence type="ECO:0000313" key="1">
    <source>
        <dbReference type="EMBL" id="KAJ7774836.1"/>
    </source>
</evidence>
<sequence length="196" mass="20853">MNVENSSQRRLSSSFNRFTCCLNSYRRGFTIVSKYSDTSSRLTFITSSRRSSAPTADNTLSTSGCTSPSSIGDGARYASQNPLNRSNSSRCAAIHARSGPKSGSMCTGVCGSAFNFATASSSAFLTSATLACWRMYGMECMYAVSSRASCARVSSASRSAKKRSTPSVISLWFRIRASSVGGAFPFGSSCIRVSVQ</sequence>
<reference evidence="1" key="1">
    <citation type="submission" date="2023-03" db="EMBL/GenBank/DDBJ databases">
        <title>Massive genome expansion in bonnet fungi (Mycena s.s.) driven by repeated elements and novel gene families across ecological guilds.</title>
        <authorList>
            <consortium name="Lawrence Berkeley National Laboratory"/>
            <person name="Harder C.B."/>
            <person name="Miyauchi S."/>
            <person name="Viragh M."/>
            <person name="Kuo A."/>
            <person name="Thoen E."/>
            <person name="Andreopoulos B."/>
            <person name="Lu D."/>
            <person name="Skrede I."/>
            <person name="Drula E."/>
            <person name="Henrissat B."/>
            <person name="Morin E."/>
            <person name="Kohler A."/>
            <person name="Barry K."/>
            <person name="LaButti K."/>
            <person name="Morin E."/>
            <person name="Salamov A."/>
            <person name="Lipzen A."/>
            <person name="Mereny Z."/>
            <person name="Hegedus B."/>
            <person name="Baldrian P."/>
            <person name="Stursova M."/>
            <person name="Weitz H."/>
            <person name="Taylor A."/>
            <person name="Grigoriev I.V."/>
            <person name="Nagy L.G."/>
            <person name="Martin F."/>
            <person name="Kauserud H."/>
        </authorList>
    </citation>
    <scope>NUCLEOTIDE SEQUENCE</scope>
    <source>
        <strain evidence="1">CBHHK182m</strain>
    </source>
</reference>
<dbReference type="AlphaFoldDB" id="A0AAD7JYV3"/>
<gene>
    <name evidence="1" type="ORF">B0H16DRAFT_1508634</name>
</gene>
<dbReference type="Proteomes" id="UP001215598">
    <property type="component" value="Unassembled WGS sequence"/>
</dbReference>
<proteinExistence type="predicted"/>
<protein>
    <submittedName>
        <fullName evidence="1">Uncharacterized protein</fullName>
    </submittedName>
</protein>
<name>A0AAD7JYV3_9AGAR</name>
<comment type="caution">
    <text evidence="1">The sequence shown here is derived from an EMBL/GenBank/DDBJ whole genome shotgun (WGS) entry which is preliminary data.</text>
</comment>
<organism evidence="1 2">
    <name type="scientific">Mycena metata</name>
    <dbReference type="NCBI Taxonomy" id="1033252"/>
    <lineage>
        <taxon>Eukaryota</taxon>
        <taxon>Fungi</taxon>
        <taxon>Dikarya</taxon>
        <taxon>Basidiomycota</taxon>
        <taxon>Agaricomycotina</taxon>
        <taxon>Agaricomycetes</taxon>
        <taxon>Agaricomycetidae</taxon>
        <taxon>Agaricales</taxon>
        <taxon>Marasmiineae</taxon>
        <taxon>Mycenaceae</taxon>
        <taxon>Mycena</taxon>
    </lineage>
</organism>
<dbReference type="EMBL" id="JARKIB010000011">
    <property type="protein sequence ID" value="KAJ7774836.1"/>
    <property type="molecule type" value="Genomic_DNA"/>
</dbReference>
<accession>A0AAD7JYV3</accession>
<keyword evidence="2" id="KW-1185">Reference proteome</keyword>
<evidence type="ECO:0000313" key="2">
    <source>
        <dbReference type="Proteomes" id="UP001215598"/>
    </source>
</evidence>